<feature type="compositionally biased region" description="Low complexity" evidence="1">
    <location>
        <begin position="60"/>
        <end position="72"/>
    </location>
</feature>
<evidence type="ECO:0000313" key="3">
    <source>
        <dbReference type="RefSeq" id="XP_013381968.1"/>
    </source>
</evidence>
<accession>A0A1S3H7I6</accession>
<feature type="region of interest" description="Disordered" evidence="1">
    <location>
        <begin position="1"/>
        <end position="131"/>
    </location>
</feature>
<evidence type="ECO:0000313" key="2">
    <source>
        <dbReference type="Proteomes" id="UP000085678"/>
    </source>
</evidence>
<name>A0A1S3H7I6_LINAN</name>
<keyword evidence="2" id="KW-1185">Reference proteome</keyword>
<organism evidence="2 3">
    <name type="scientific">Lingula anatina</name>
    <name type="common">Brachiopod</name>
    <name type="synonym">Lingula unguis</name>
    <dbReference type="NCBI Taxonomy" id="7574"/>
    <lineage>
        <taxon>Eukaryota</taxon>
        <taxon>Metazoa</taxon>
        <taxon>Spiralia</taxon>
        <taxon>Lophotrochozoa</taxon>
        <taxon>Brachiopoda</taxon>
        <taxon>Linguliformea</taxon>
        <taxon>Lingulata</taxon>
        <taxon>Lingulida</taxon>
        <taxon>Linguloidea</taxon>
        <taxon>Lingulidae</taxon>
        <taxon>Lingula</taxon>
    </lineage>
</organism>
<dbReference type="RefSeq" id="XP_013381968.1">
    <property type="nucleotide sequence ID" value="XM_013526514.1"/>
</dbReference>
<feature type="compositionally biased region" description="Acidic residues" evidence="1">
    <location>
        <begin position="46"/>
        <end position="57"/>
    </location>
</feature>
<dbReference type="Proteomes" id="UP000085678">
    <property type="component" value="Unplaced"/>
</dbReference>
<reference evidence="3" key="1">
    <citation type="submission" date="2025-08" db="UniProtKB">
        <authorList>
            <consortium name="RefSeq"/>
        </authorList>
    </citation>
    <scope>IDENTIFICATION</scope>
    <source>
        <tissue evidence="3">Gonads</tissue>
    </source>
</reference>
<evidence type="ECO:0000256" key="1">
    <source>
        <dbReference type="SAM" id="MobiDB-lite"/>
    </source>
</evidence>
<dbReference type="AlphaFoldDB" id="A0A1S3H7I6"/>
<gene>
    <name evidence="3" type="primary">LOC106152784</name>
</gene>
<dbReference type="InParanoid" id="A0A1S3H7I6"/>
<dbReference type="KEGG" id="lak:106152784"/>
<feature type="region of interest" description="Disordered" evidence="1">
    <location>
        <begin position="202"/>
        <end position="226"/>
    </location>
</feature>
<feature type="compositionally biased region" description="Basic and acidic residues" evidence="1">
    <location>
        <begin position="80"/>
        <end position="92"/>
    </location>
</feature>
<protein>
    <submittedName>
        <fullName evidence="3">Uncharacterized protein LOC106152784</fullName>
    </submittedName>
</protein>
<feature type="compositionally biased region" description="Basic and acidic residues" evidence="1">
    <location>
        <begin position="31"/>
        <end position="45"/>
    </location>
</feature>
<sequence length="238" mass="25585">MKCNGKQVMPGDIQTPVPMDVPLENSCPEQGRGEETRGEEPRGEEVQGEESGGEESVDNSSDLLKKLLTSTDQVKTSDNANKDGESAPEKSKSQLFSEKLCEEGESSLTSHSVNGDRAGKGNQQAQGGYDKPVEINRQGSQTSVPLSVSHRRLLTEMLTKNWKAVTPRNGNSLYGNWKENSNLKLVHALLKQSAERSAPVVAPMPGYTEDQAGPGEGLPLKTGKGSEIGSRIVEGCSY</sequence>
<dbReference type="GeneID" id="106152784"/>
<proteinExistence type="predicted"/>